<evidence type="ECO:0000256" key="3">
    <source>
        <dbReference type="ARBA" id="ARBA00022448"/>
    </source>
</evidence>
<feature type="transmembrane region" description="Helical" evidence="8">
    <location>
        <begin position="98"/>
        <end position="117"/>
    </location>
</feature>
<evidence type="ECO:0000256" key="2">
    <source>
        <dbReference type="ARBA" id="ARBA00008807"/>
    </source>
</evidence>
<dbReference type="PANTHER" id="PTHR31645:SF3">
    <property type="entry name" value="OLIGOPEPTIDE TRANSPORTER"/>
    <property type="match status" value="1"/>
</dbReference>
<dbReference type="EMBL" id="ML975169">
    <property type="protein sequence ID" value="KAF1809872.1"/>
    <property type="molecule type" value="Genomic_DNA"/>
</dbReference>
<sequence>MSERETPQAAPVGATEYDEKIDSKQGYELDTTEFRNDGVGADEKEPEGFNFIDDPFRPFDDLPDERDWIVTFRAIFVGCICGALVNASNVYLGLKTGWTFTANLFGAIAGFAVLKFLSKTFGNIPFLGGSFGPRENNIVQTAATASGGMSNAFVSALPALYQLNLLETPQADFWRIVGFTAVGGYFGFFFATPLRKFFIIYVARELRLIFPTASATAMTIRSMHLAATGEAAAKLKMVALSWSFSAALILRVVSQYAVGILWDWHIFTWFFIWGNYNNGAIAAENWFWVIEFTPAFIGAGMLVGLNVAISFYAGSVIAWGLIGPVLVRTGYAFGTPASEDPKWEGYISYASLSAKFSTKDNPSPRYWMLWPGVLCMIAVSFAELAMQWRIFVIGGKAIYRGVQKGIYELSKKSGREITSLRGKGDQKPEDAVLDPADPSERVKMWMYLPGLLITIICICVVMGVQFDMPVGESLLSVFLAFFFSFLAIQCTGVTDVTPLTAASKASQIVLGGATKGENWDITKAQRLNLLGGTVANLAANQSTDLVADFRVGFLLRTPPNQQWLAQGIGTIVAVFLAPAMFMLFAKAYPCILDAEIEDCPFSYPSVAAWRATAVAVTDPTFPIPASSGIFAIVFSIVGVIMVLIRHYVWTGRLEWVRTYHPNMMCVALAFVLPQSTYGWAMIMGSVPAYFWAKKFPHSFDIYAYAIAAGLIAGEGIGGVINAIFQIAGISGDVYGTNIACPGDAC</sequence>
<comment type="similarity">
    <text evidence="2">Belongs to the oligopeptide OPT transporter family.</text>
</comment>
<dbReference type="GO" id="GO:0000329">
    <property type="term" value="C:fungal-type vacuole membrane"/>
    <property type="evidence" value="ECO:0007669"/>
    <property type="project" value="TreeGrafter"/>
</dbReference>
<keyword evidence="3" id="KW-0813">Transport</keyword>
<reference evidence="11" key="2">
    <citation type="submission" date="2020-04" db="EMBL/GenBank/DDBJ databases">
        <authorList>
            <consortium name="NCBI Genome Project"/>
        </authorList>
    </citation>
    <scope>NUCLEOTIDE SEQUENCE</scope>
    <source>
        <strain evidence="11">CBS 781.70</strain>
    </source>
</reference>
<dbReference type="GO" id="GO:0035673">
    <property type="term" value="F:oligopeptide transmembrane transporter activity"/>
    <property type="evidence" value="ECO:0007669"/>
    <property type="project" value="InterPro"/>
</dbReference>
<keyword evidence="10" id="KW-1185">Reference proteome</keyword>
<feature type="transmembrane region" description="Helical" evidence="8">
    <location>
        <begin position="445"/>
        <end position="464"/>
    </location>
</feature>
<feature type="transmembrane region" description="Helical" evidence="8">
    <location>
        <begin position="470"/>
        <end position="488"/>
    </location>
</feature>
<keyword evidence="4 8" id="KW-0812">Transmembrane</keyword>
<gene>
    <name evidence="9 11" type="ORF">P152DRAFT_141643</name>
</gene>
<reference evidence="11" key="3">
    <citation type="submission" date="2025-04" db="UniProtKB">
        <authorList>
            <consortium name="RefSeq"/>
        </authorList>
    </citation>
    <scope>IDENTIFICATION</scope>
    <source>
        <strain evidence="11">CBS 781.70</strain>
    </source>
</reference>
<feature type="compositionally biased region" description="Basic and acidic residues" evidence="7">
    <location>
        <begin position="17"/>
        <end position="29"/>
    </location>
</feature>
<feature type="transmembrane region" description="Helical" evidence="8">
    <location>
        <begin position="701"/>
        <end position="724"/>
    </location>
</feature>
<feature type="transmembrane region" description="Helical" evidence="8">
    <location>
        <begin position="173"/>
        <end position="194"/>
    </location>
</feature>
<protein>
    <submittedName>
        <fullName evidence="9 11">Oligopeptide transporter</fullName>
    </submittedName>
</protein>
<name>A0A6G1FW03_9PEZI</name>
<evidence type="ECO:0000313" key="10">
    <source>
        <dbReference type="Proteomes" id="UP000504638"/>
    </source>
</evidence>
<feature type="transmembrane region" description="Helical" evidence="8">
    <location>
        <begin position="70"/>
        <end position="92"/>
    </location>
</feature>
<evidence type="ECO:0000256" key="4">
    <source>
        <dbReference type="ARBA" id="ARBA00022692"/>
    </source>
</evidence>
<evidence type="ECO:0000256" key="6">
    <source>
        <dbReference type="ARBA" id="ARBA00023136"/>
    </source>
</evidence>
<accession>A0A6G1FW03</accession>
<dbReference type="Pfam" id="PF03169">
    <property type="entry name" value="OPT"/>
    <property type="match status" value="1"/>
</dbReference>
<dbReference type="OrthoDB" id="77405at2759"/>
<keyword evidence="5 8" id="KW-1133">Transmembrane helix</keyword>
<comment type="subcellular location">
    <subcellularLocation>
        <location evidence="1">Membrane</location>
        <topology evidence="1">Multi-pass membrane protein</topology>
    </subcellularLocation>
</comment>
<reference evidence="9 11" key="1">
    <citation type="submission" date="2020-01" db="EMBL/GenBank/DDBJ databases">
        <authorList>
            <consortium name="DOE Joint Genome Institute"/>
            <person name="Haridas S."/>
            <person name="Albert R."/>
            <person name="Binder M."/>
            <person name="Bloem J."/>
            <person name="Labutti K."/>
            <person name="Salamov A."/>
            <person name="Andreopoulos B."/>
            <person name="Baker S.E."/>
            <person name="Barry K."/>
            <person name="Bills G."/>
            <person name="Bluhm B.H."/>
            <person name="Cannon C."/>
            <person name="Castanera R."/>
            <person name="Culley D.E."/>
            <person name="Daum C."/>
            <person name="Ezra D."/>
            <person name="Gonzalez J.B."/>
            <person name="Henrissat B."/>
            <person name="Kuo A."/>
            <person name="Liang C."/>
            <person name="Lipzen A."/>
            <person name="Lutzoni F."/>
            <person name="Magnuson J."/>
            <person name="Mondo S."/>
            <person name="Nolan M."/>
            <person name="Ohm R."/>
            <person name="Pangilinan J."/>
            <person name="Park H.-J."/>
            <person name="Ramirez L."/>
            <person name="Alfaro M."/>
            <person name="Sun H."/>
            <person name="Tritt A."/>
            <person name="Yoshinaga Y."/>
            <person name="Zwiers L.-H."/>
            <person name="Turgeon B.G."/>
            <person name="Goodwin S.B."/>
            <person name="Spatafora J.W."/>
            <person name="Crous P.W."/>
            <person name="Grigoriev I.V."/>
        </authorList>
    </citation>
    <scope>NUCLEOTIDE SEQUENCE</scope>
    <source>
        <strain evidence="9 11">CBS 781.70</strain>
    </source>
</reference>
<evidence type="ECO:0000313" key="11">
    <source>
        <dbReference type="RefSeq" id="XP_033531503.1"/>
    </source>
</evidence>
<feature type="transmembrane region" description="Helical" evidence="8">
    <location>
        <begin position="367"/>
        <end position="386"/>
    </location>
</feature>
<dbReference type="NCBIfam" id="TIGR00728">
    <property type="entry name" value="OPT_sfam"/>
    <property type="match status" value="1"/>
</dbReference>
<feature type="transmembrane region" description="Helical" evidence="8">
    <location>
        <begin position="563"/>
        <end position="585"/>
    </location>
</feature>
<dbReference type="PANTHER" id="PTHR31645">
    <property type="entry name" value="OLIGOPEPTIDE TRANSPORTER YGL114W-RELATED"/>
    <property type="match status" value="1"/>
</dbReference>
<feature type="transmembrane region" description="Helical" evidence="8">
    <location>
        <begin position="138"/>
        <end position="161"/>
    </location>
</feature>
<keyword evidence="6 8" id="KW-0472">Membrane</keyword>
<dbReference type="InterPro" id="IPR045035">
    <property type="entry name" value="YSL-like"/>
</dbReference>
<feature type="transmembrane region" description="Helical" evidence="8">
    <location>
        <begin position="623"/>
        <end position="644"/>
    </location>
</feature>
<evidence type="ECO:0000256" key="8">
    <source>
        <dbReference type="SAM" id="Phobius"/>
    </source>
</evidence>
<evidence type="ECO:0000256" key="7">
    <source>
        <dbReference type="SAM" id="MobiDB-lite"/>
    </source>
</evidence>
<evidence type="ECO:0000256" key="5">
    <source>
        <dbReference type="ARBA" id="ARBA00022989"/>
    </source>
</evidence>
<dbReference type="Proteomes" id="UP000504638">
    <property type="component" value="Unplaced"/>
</dbReference>
<feature type="transmembrane region" description="Helical" evidence="8">
    <location>
        <begin position="665"/>
        <end position="689"/>
    </location>
</feature>
<evidence type="ECO:0000256" key="1">
    <source>
        <dbReference type="ARBA" id="ARBA00004141"/>
    </source>
</evidence>
<organism evidence="9">
    <name type="scientific">Eremomyces bilateralis CBS 781.70</name>
    <dbReference type="NCBI Taxonomy" id="1392243"/>
    <lineage>
        <taxon>Eukaryota</taxon>
        <taxon>Fungi</taxon>
        <taxon>Dikarya</taxon>
        <taxon>Ascomycota</taxon>
        <taxon>Pezizomycotina</taxon>
        <taxon>Dothideomycetes</taxon>
        <taxon>Dothideomycetes incertae sedis</taxon>
        <taxon>Eremomycetales</taxon>
        <taxon>Eremomycetaceae</taxon>
        <taxon>Eremomyces</taxon>
    </lineage>
</organism>
<evidence type="ECO:0000313" key="9">
    <source>
        <dbReference type="EMBL" id="KAF1809872.1"/>
    </source>
</evidence>
<proteinExistence type="inferred from homology"/>
<dbReference type="AlphaFoldDB" id="A0A6G1FW03"/>
<feature type="region of interest" description="Disordered" evidence="7">
    <location>
        <begin position="1"/>
        <end position="29"/>
    </location>
</feature>
<dbReference type="RefSeq" id="XP_033531503.1">
    <property type="nucleotide sequence ID" value="XM_033673858.1"/>
</dbReference>
<dbReference type="InterPro" id="IPR004813">
    <property type="entry name" value="OPT"/>
</dbReference>
<dbReference type="GeneID" id="54414428"/>